<dbReference type="InterPro" id="IPR036390">
    <property type="entry name" value="WH_DNA-bd_sf"/>
</dbReference>
<evidence type="ECO:0000256" key="4">
    <source>
        <dbReference type="ARBA" id="ARBA00023015"/>
    </source>
</evidence>
<dbReference type="RefSeq" id="WP_209735660.1">
    <property type="nucleotide sequence ID" value="NZ_CP072611.1"/>
</dbReference>
<evidence type="ECO:0000256" key="5">
    <source>
        <dbReference type="ARBA" id="ARBA00023125"/>
    </source>
</evidence>
<comment type="caution">
    <text evidence="7">The sequence shown here is derived from an EMBL/GenBank/DDBJ whole genome shotgun (WGS) entry which is preliminary data.</text>
</comment>
<dbReference type="EMBL" id="JBHUIJ010000002">
    <property type="protein sequence ID" value="MFD2236400.1"/>
    <property type="molecule type" value="Genomic_DNA"/>
</dbReference>
<dbReference type="Proteomes" id="UP001597371">
    <property type="component" value="Unassembled WGS sequence"/>
</dbReference>
<protein>
    <submittedName>
        <fullName evidence="7">Fur family transcriptional regulator</fullName>
    </submittedName>
</protein>
<evidence type="ECO:0000256" key="3">
    <source>
        <dbReference type="ARBA" id="ARBA00022833"/>
    </source>
</evidence>
<gene>
    <name evidence="7" type="ORF">ACFSKQ_02840</name>
</gene>
<dbReference type="InterPro" id="IPR036388">
    <property type="entry name" value="WH-like_DNA-bd_sf"/>
</dbReference>
<dbReference type="Gene3D" id="1.10.10.10">
    <property type="entry name" value="Winged helix-like DNA-binding domain superfamily/Winged helix DNA-binding domain"/>
    <property type="match status" value="1"/>
</dbReference>
<evidence type="ECO:0000256" key="6">
    <source>
        <dbReference type="ARBA" id="ARBA00023163"/>
    </source>
</evidence>
<evidence type="ECO:0000313" key="8">
    <source>
        <dbReference type="Proteomes" id="UP001597371"/>
    </source>
</evidence>
<evidence type="ECO:0000313" key="7">
    <source>
        <dbReference type="EMBL" id="MFD2236400.1"/>
    </source>
</evidence>
<dbReference type="InterPro" id="IPR043135">
    <property type="entry name" value="Fur_C"/>
</dbReference>
<keyword evidence="5" id="KW-0238">DNA-binding</keyword>
<reference evidence="8" key="1">
    <citation type="journal article" date="2019" name="Int. J. Syst. Evol. Microbiol.">
        <title>The Global Catalogue of Microorganisms (GCM) 10K type strain sequencing project: providing services to taxonomists for standard genome sequencing and annotation.</title>
        <authorList>
            <consortium name="The Broad Institute Genomics Platform"/>
            <consortium name="The Broad Institute Genome Sequencing Center for Infectious Disease"/>
            <person name="Wu L."/>
            <person name="Ma J."/>
        </authorList>
    </citation>
    <scope>NUCLEOTIDE SEQUENCE [LARGE SCALE GENOMIC DNA]</scope>
    <source>
        <strain evidence="8">ZS-35-S2</strain>
    </source>
</reference>
<keyword evidence="3" id="KW-0862">Zinc</keyword>
<accession>A0ABW5CGW8</accession>
<evidence type="ECO:0000256" key="1">
    <source>
        <dbReference type="ARBA" id="ARBA00007957"/>
    </source>
</evidence>
<sequence>MRREAKLTRNEALVLAALRRGTGAQTAYALLEALRGEGLRAPPQIYRALKSLGEKGLVHRLESRNAFLACAHEHIHGAGPHALVFLVCQRCSHIREVCDEALEARVKAMTTGQGFAPHAATLEISGLCAGCLAAG</sequence>
<evidence type="ECO:0000256" key="2">
    <source>
        <dbReference type="ARBA" id="ARBA00022491"/>
    </source>
</evidence>
<dbReference type="Pfam" id="PF01475">
    <property type="entry name" value="FUR"/>
    <property type="match status" value="1"/>
</dbReference>
<keyword evidence="8" id="KW-1185">Reference proteome</keyword>
<dbReference type="Gene3D" id="3.30.1490.190">
    <property type="match status" value="1"/>
</dbReference>
<organism evidence="7 8">
    <name type="scientific">Aureimonas populi</name>
    <dbReference type="NCBI Taxonomy" id="1701758"/>
    <lineage>
        <taxon>Bacteria</taxon>
        <taxon>Pseudomonadati</taxon>
        <taxon>Pseudomonadota</taxon>
        <taxon>Alphaproteobacteria</taxon>
        <taxon>Hyphomicrobiales</taxon>
        <taxon>Aurantimonadaceae</taxon>
        <taxon>Aureimonas</taxon>
    </lineage>
</organism>
<dbReference type="SUPFAM" id="SSF46785">
    <property type="entry name" value="Winged helix' DNA-binding domain"/>
    <property type="match status" value="1"/>
</dbReference>
<keyword evidence="2" id="KW-0678">Repressor</keyword>
<keyword evidence="4" id="KW-0805">Transcription regulation</keyword>
<dbReference type="InterPro" id="IPR002481">
    <property type="entry name" value="FUR"/>
</dbReference>
<name>A0ABW5CGW8_9HYPH</name>
<proteinExistence type="inferred from homology"/>
<comment type="similarity">
    <text evidence="1">Belongs to the Fur family.</text>
</comment>
<keyword evidence="6" id="KW-0804">Transcription</keyword>